<dbReference type="PIRSF" id="PIRSF009283">
    <property type="entry name" value="HPP_dOase"/>
    <property type="match status" value="1"/>
</dbReference>
<dbReference type="GO" id="GO:0006572">
    <property type="term" value="P:L-tyrosine catabolic process"/>
    <property type="evidence" value="ECO:0007669"/>
    <property type="project" value="TreeGrafter"/>
</dbReference>
<dbReference type="InterPro" id="IPR004360">
    <property type="entry name" value="Glyas_Fos-R_dOase_dom"/>
</dbReference>
<dbReference type="PROSITE" id="PS51819">
    <property type="entry name" value="VOC"/>
    <property type="match status" value="2"/>
</dbReference>
<evidence type="ECO:0000313" key="7">
    <source>
        <dbReference type="EMBL" id="GDY54621.1"/>
    </source>
</evidence>
<dbReference type="SUPFAM" id="SSF54593">
    <property type="entry name" value="Glyoxalase/Bleomycin resistance protein/Dihydroxybiphenyl dioxygenase"/>
    <property type="match status" value="1"/>
</dbReference>
<keyword evidence="7" id="KW-0670">Pyruvate</keyword>
<keyword evidence="8" id="KW-1185">Reference proteome</keyword>
<dbReference type="InterPro" id="IPR041735">
    <property type="entry name" value="4OHPhenylPyrv_dOase_C"/>
</dbReference>
<evidence type="ECO:0000313" key="8">
    <source>
        <dbReference type="Proteomes" id="UP000301309"/>
    </source>
</evidence>
<keyword evidence="4 5" id="KW-0408">Iron</keyword>
<feature type="domain" description="VOC" evidence="6">
    <location>
        <begin position="5"/>
        <end position="138"/>
    </location>
</feature>
<sequence>MTAHDVEYIELYADDEKTTVDYFVSSFGFTEVARSANESSPGMESVLLRQNGVQLIVSSGPATHDFLAEHGDGVADIAFACEDVVAARESAIAAGAKALTSEGTGAPAVSGFGCVRHTLVRRSATAAPGLPGHRRWTPTAAPAAAGTEAAPALRELDHIAVCLEAGTLHDTVRFYLDGFGFTQYYSEYVAVGDQAMDSIVVRSPSGGITFTIIEPDTTKQPGQIDEFLTRNGGGGVQHLAFLVDEIVPSVLDFESRGVEFLQTPGTYYDMLAERIPALGAQIADLAKANVLADLDEWGHLLQLFTRSPFERRTLFFELIQRQGAQGFGSANIRALYEAVERARAASS</sequence>
<dbReference type="CDD" id="cd08342">
    <property type="entry name" value="HPPD_N_like"/>
    <property type="match status" value="1"/>
</dbReference>
<dbReference type="Pfam" id="PF14696">
    <property type="entry name" value="Glyoxalase_5"/>
    <property type="match status" value="1"/>
</dbReference>
<organism evidence="7 8">
    <name type="scientific">Streptomyces violaceusniger</name>
    <dbReference type="NCBI Taxonomy" id="68280"/>
    <lineage>
        <taxon>Bacteria</taxon>
        <taxon>Bacillati</taxon>
        <taxon>Actinomycetota</taxon>
        <taxon>Actinomycetes</taxon>
        <taxon>Kitasatosporales</taxon>
        <taxon>Streptomycetaceae</taxon>
        <taxon>Streptomyces</taxon>
        <taxon>Streptomyces violaceusniger group</taxon>
    </lineage>
</organism>
<accession>A0A4D4KZ81</accession>
<dbReference type="GO" id="GO:0046872">
    <property type="term" value="F:metal ion binding"/>
    <property type="evidence" value="ECO:0007669"/>
    <property type="project" value="UniProtKB-KW"/>
</dbReference>
<dbReference type="EMBL" id="BJHW01000001">
    <property type="protein sequence ID" value="GDY54621.1"/>
    <property type="molecule type" value="Genomic_DNA"/>
</dbReference>
<reference evidence="7 8" key="1">
    <citation type="journal article" date="2020" name="Int. J. Syst. Evol. Microbiol.">
        <title>Reclassification of Streptomyces castelarensis and Streptomyces sporoclivatus as later heterotypic synonyms of Streptomyces antimycoticus.</title>
        <authorList>
            <person name="Komaki H."/>
            <person name="Tamura T."/>
        </authorList>
    </citation>
    <scope>NUCLEOTIDE SEQUENCE [LARGE SCALE GENOMIC DNA]</scope>
    <source>
        <strain evidence="7 8">NBRC 13459</strain>
    </source>
</reference>
<feature type="domain" description="VOC" evidence="6">
    <location>
        <begin position="155"/>
        <end position="306"/>
    </location>
</feature>
<evidence type="ECO:0000256" key="3">
    <source>
        <dbReference type="ARBA" id="ARBA00022737"/>
    </source>
</evidence>
<dbReference type="Pfam" id="PF00903">
    <property type="entry name" value="Glyoxalase"/>
    <property type="match status" value="1"/>
</dbReference>
<dbReference type="OrthoDB" id="9780241at2"/>
<feature type="binding site" evidence="5">
    <location>
        <position position="238"/>
    </location>
    <ligand>
        <name>Fe cation</name>
        <dbReference type="ChEBI" id="CHEBI:24875"/>
    </ligand>
</feature>
<dbReference type="InterPro" id="IPR005956">
    <property type="entry name" value="4OHPhenylPyrv_dOase"/>
</dbReference>
<dbReference type="AlphaFoldDB" id="A0A4D4KZ81"/>
<dbReference type="InterPro" id="IPR029068">
    <property type="entry name" value="Glyas_Bleomycin-R_OHBP_Dase"/>
</dbReference>
<name>A0A4D4KZ81_STRVO</name>
<dbReference type="RefSeq" id="WP_137978474.1">
    <property type="nucleotide sequence ID" value="NZ_BAAASO010000011.1"/>
</dbReference>
<dbReference type="CDD" id="cd07250">
    <property type="entry name" value="HPPD_C_like"/>
    <property type="match status" value="1"/>
</dbReference>
<dbReference type="Gene3D" id="3.10.180.10">
    <property type="entry name" value="2,3-Dihydroxybiphenyl 1,2-Dioxygenase, domain 1"/>
    <property type="match status" value="2"/>
</dbReference>
<keyword evidence="7" id="KW-0560">Oxidoreductase</keyword>
<comment type="caution">
    <text evidence="7">The sequence shown here is derived from an EMBL/GenBank/DDBJ whole genome shotgun (WGS) entry which is preliminary data.</text>
</comment>
<evidence type="ECO:0000256" key="2">
    <source>
        <dbReference type="ARBA" id="ARBA00022723"/>
    </source>
</evidence>
<dbReference type="GO" id="GO:0003868">
    <property type="term" value="F:4-hydroxyphenylpyruvate dioxygenase activity"/>
    <property type="evidence" value="ECO:0007669"/>
    <property type="project" value="InterPro"/>
</dbReference>
<gene>
    <name evidence="7" type="ORF">SVIO_052440</name>
</gene>
<dbReference type="PANTHER" id="PTHR11959:SF1">
    <property type="entry name" value="4-HYDROXYPHENYLPYRUVATE DIOXYGENASE"/>
    <property type="match status" value="1"/>
</dbReference>
<dbReference type="InterPro" id="IPR041736">
    <property type="entry name" value="4OHPhenylPyrv_dOase_N"/>
</dbReference>
<dbReference type="NCBIfam" id="TIGR01263">
    <property type="entry name" value="4HPPD"/>
    <property type="match status" value="1"/>
</dbReference>
<protein>
    <submittedName>
        <fullName evidence="7">4-hydroxyphenylpyruvate dioxygenase</fullName>
    </submittedName>
</protein>
<evidence type="ECO:0000256" key="4">
    <source>
        <dbReference type="ARBA" id="ARBA00023004"/>
    </source>
</evidence>
<keyword evidence="2 5" id="KW-0479">Metal-binding</keyword>
<dbReference type="InterPro" id="IPR037523">
    <property type="entry name" value="VOC_core"/>
</dbReference>
<keyword evidence="3" id="KW-0677">Repeat</keyword>
<dbReference type="Proteomes" id="UP000301309">
    <property type="component" value="Unassembled WGS sequence"/>
</dbReference>
<proteinExistence type="inferred from homology"/>
<evidence type="ECO:0000259" key="6">
    <source>
        <dbReference type="PROSITE" id="PS51819"/>
    </source>
</evidence>
<feature type="binding site" evidence="5">
    <location>
        <position position="317"/>
    </location>
    <ligand>
        <name>Fe cation</name>
        <dbReference type="ChEBI" id="CHEBI:24875"/>
    </ligand>
</feature>
<evidence type="ECO:0000256" key="5">
    <source>
        <dbReference type="PIRSR" id="PIRSR009283-1"/>
    </source>
</evidence>
<comment type="cofactor">
    <cofactor evidence="5">
        <name>Fe cation</name>
        <dbReference type="ChEBI" id="CHEBI:24875"/>
    </cofactor>
    <text evidence="5">Binds 1 Fe cation per subunit.</text>
</comment>
<keyword evidence="7" id="KW-0223">Dioxygenase</keyword>
<dbReference type="PANTHER" id="PTHR11959">
    <property type="entry name" value="4-HYDROXYPHENYLPYRUVATE DIOXYGENASE"/>
    <property type="match status" value="1"/>
</dbReference>
<evidence type="ECO:0000256" key="1">
    <source>
        <dbReference type="ARBA" id="ARBA00005877"/>
    </source>
</evidence>
<comment type="similarity">
    <text evidence="1">Belongs to the 4HPPD family.</text>
</comment>
<feature type="binding site" evidence="5">
    <location>
        <position position="158"/>
    </location>
    <ligand>
        <name>Fe cation</name>
        <dbReference type="ChEBI" id="CHEBI:24875"/>
    </ligand>
</feature>